<keyword evidence="11" id="KW-1185">Reference proteome</keyword>
<dbReference type="PATRIC" id="fig|1357400.3.peg.1774"/>
<dbReference type="NCBIfam" id="TIGR00166">
    <property type="entry name" value="S6"/>
    <property type="match status" value="1"/>
</dbReference>
<dbReference type="SUPFAM" id="SSF54995">
    <property type="entry name" value="Ribosomal protein S6"/>
    <property type="match status" value="1"/>
</dbReference>
<name>V8C7Z5_9HELI</name>
<dbReference type="PANTHER" id="PTHR21011">
    <property type="entry name" value="MITOCHONDRIAL 28S RIBOSOMAL PROTEIN S6"/>
    <property type="match status" value="1"/>
</dbReference>
<accession>V8C7Z5</accession>
<dbReference type="InterPro" id="IPR020815">
    <property type="entry name" value="Ribosomal_bS6_CS"/>
</dbReference>
<evidence type="ECO:0000256" key="5">
    <source>
        <dbReference type="ARBA" id="ARBA00023274"/>
    </source>
</evidence>
<feature type="region of interest" description="Disordered" evidence="9">
    <location>
        <begin position="116"/>
        <end position="166"/>
    </location>
</feature>
<dbReference type="OrthoDB" id="9812702at2"/>
<dbReference type="Pfam" id="PF01250">
    <property type="entry name" value="Ribosomal_S6"/>
    <property type="match status" value="1"/>
</dbReference>
<protein>
    <recommendedName>
        <fullName evidence="7 8">Small ribosomal subunit protein bS6</fullName>
    </recommendedName>
</protein>
<gene>
    <name evidence="8" type="primary">rpsF</name>
    <name evidence="10" type="ORF">HMPREF2086_01328</name>
</gene>
<organism evidence="10 11">
    <name type="scientific">Helicobacter macacae MIT 99-5501</name>
    <dbReference type="NCBI Taxonomy" id="1357400"/>
    <lineage>
        <taxon>Bacteria</taxon>
        <taxon>Pseudomonadati</taxon>
        <taxon>Campylobacterota</taxon>
        <taxon>Epsilonproteobacteria</taxon>
        <taxon>Campylobacterales</taxon>
        <taxon>Helicobacteraceae</taxon>
        <taxon>Helicobacter</taxon>
    </lineage>
</organism>
<dbReference type="Gene3D" id="3.30.70.60">
    <property type="match status" value="1"/>
</dbReference>
<dbReference type="GO" id="GO:0070181">
    <property type="term" value="F:small ribosomal subunit rRNA binding"/>
    <property type="evidence" value="ECO:0007669"/>
    <property type="project" value="TreeGrafter"/>
</dbReference>
<keyword evidence="2 8" id="KW-0699">rRNA-binding</keyword>
<keyword evidence="3 8" id="KW-0694">RNA-binding</keyword>
<feature type="compositionally biased region" description="Basic and acidic residues" evidence="9">
    <location>
        <begin position="122"/>
        <end position="132"/>
    </location>
</feature>
<comment type="similarity">
    <text evidence="1 8">Belongs to the bacterial ribosomal protein bS6 family.</text>
</comment>
<comment type="caution">
    <text evidence="10">The sequence shown here is derived from an EMBL/GenBank/DDBJ whole genome shotgun (WGS) entry which is preliminary data.</text>
</comment>
<dbReference type="HAMAP" id="MF_00360">
    <property type="entry name" value="Ribosomal_bS6"/>
    <property type="match status" value="1"/>
</dbReference>
<dbReference type="InterPro" id="IPR020814">
    <property type="entry name" value="Ribosomal_S6_plastid/chlpt"/>
</dbReference>
<dbReference type="STRING" id="1357400.HMPREF2086_01328"/>
<evidence type="ECO:0000256" key="4">
    <source>
        <dbReference type="ARBA" id="ARBA00022980"/>
    </source>
</evidence>
<dbReference type="GO" id="GO:0006412">
    <property type="term" value="P:translation"/>
    <property type="evidence" value="ECO:0007669"/>
    <property type="project" value="UniProtKB-UniRule"/>
</dbReference>
<feature type="compositionally biased region" description="Low complexity" evidence="9">
    <location>
        <begin position="139"/>
        <end position="151"/>
    </location>
</feature>
<evidence type="ECO:0000256" key="3">
    <source>
        <dbReference type="ARBA" id="ARBA00022884"/>
    </source>
</evidence>
<dbReference type="PROSITE" id="PS01048">
    <property type="entry name" value="RIBOSOMAL_S6"/>
    <property type="match status" value="1"/>
</dbReference>
<evidence type="ECO:0000313" key="11">
    <source>
        <dbReference type="Proteomes" id="UP000018731"/>
    </source>
</evidence>
<dbReference type="EMBL" id="AZJI01000005">
    <property type="protein sequence ID" value="ETD23523.1"/>
    <property type="molecule type" value="Genomic_DNA"/>
</dbReference>
<sequence length="166" mass="19155">MKHYETMFIVKPTLVEEEIKQKIDFYKDAITKNGGSIQTCLDMGMRNLAYEIKKHKRGYYFVIYFTAEPKSILELERLYRINEDILRFIVIKYESKKEQKAWQTLVDRADKKVEPIKLGAPKSRDRSEDRGGESLAQKSSTLDSATDSATESVREPKESSSDSAES</sequence>
<comment type="function">
    <text evidence="6 8">Binds together with bS18 to 16S ribosomal RNA.</text>
</comment>
<dbReference type="GO" id="GO:0003735">
    <property type="term" value="F:structural constituent of ribosome"/>
    <property type="evidence" value="ECO:0007669"/>
    <property type="project" value="InterPro"/>
</dbReference>
<reference evidence="10 11" key="1">
    <citation type="journal article" date="2014" name="Genome Announc.">
        <title>Draft genome sequences of six enterohepatic helicobacter species isolated from humans and one from rhesus macaques.</title>
        <authorList>
            <person name="Shen Z."/>
            <person name="Sheh A."/>
            <person name="Young S.K."/>
            <person name="Abouelliel A."/>
            <person name="Ward D.V."/>
            <person name="Earl A.M."/>
            <person name="Fox J.G."/>
        </authorList>
    </citation>
    <scope>NUCLEOTIDE SEQUENCE [LARGE SCALE GENOMIC DNA]</scope>
    <source>
        <strain evidence="10 11">MIT 99-5501</strain>
    </source>
</reference>
<dbReference type="AlphaFoldDB" id="V8C7Z5"/>
<evidence type="ECO:0000256" key="2">
    <source>
        <dbReference type="ARBA" id="ARBA00022730"/>
    </source>
</evidence>
<evidence type="ECO:0000256" key="1">
    <source>
        <dbReference type="ARBA" id="ARBA00009512"/>
    </source>
</evidence>
<evidence type="ECO:0000256" key="9">
    <source>
        <dbReference type="SAM" id="MobiDB-lite"/>
    </source>
</evidence>
<evidence type="ECO:0000313" key="10">
    <source>
        <dbReference type="EMBL" id="ETD23523.1"/>
    </source>
</evidence>
<dbReference type="HOGENOM" id="CLU_113441_4_1_7"/>
<evidence type="ECO:0000256" key="8">
    <source>
        <dbReference type="HAMAP-Rule" id="MF_00360"/>
    </source>
</evidence>
<keyword evidence="4 8" id="KW-0689">Ribosomal protein</keyword>
<dbReference type="Proteomes" id="UP000018731">
    <property type="component" value="Unassembled WGS sequence"/>
</dbReference>
<dbReference type="InterPro" id="IPR000529">
    <property type="entry name" value="Ribosomal_bS6"/>
</dbReference>
<keyword evidence="5 8" id="KW-0687">Ribonucleoprotein</keyword>
<evidence type="ECO:0000256" key="7">
    <source>
        <dbReference type="ARBA" id="ARBA00035294"/>
    </source>
</evidence>
<dbReference type="CDD" id="cd00473">
    <property type="entry name" value="bS6"/>
    <property type="match status" value="1"/>
</dbReference>
<dbReference type="GO" id="GO:0022627">
    <property type="term" value="C:cytosolic small ribosomal subunit"/>
    <property type="evidence" value="ECO:0007669"/>
    <property type="project" value="TreeGrafter"/>
</dbReference>
<proteinExistence type="inferred from homology"/>
<dbReference type="InterPro" id="IPR014717">
    <property type="entry name" value="Transl_elong_EF1B/ribsomal_bS6"/>
</dbReference>
<dbReference type="InterPro" id="IPR035980">
    <property type="entry name" value="Ribosomal_bS6_sf"/>
</dbReference>
<evidence type="ECO:0000256" key="6">
    <source>
        <dbReference type="ARBA" id="ARBA00035104"/>
    </source>
</evidence>
<dbReference type="eggNOG" id="COG0360">
    <property type="taxonomic scope" value="Bacteria"/>
</dbReference>
<dbReference type="PANTHER" id="PTHR21011:SF1">
    <property type="entry name" value="SMALL RIBOSOMAL SUBUNIT PROTEIN BS6M"/>
    <property type="match status" value="1"/>
</dbReference>